<dbReference type="EMBL" id="OC339148">
    <property type="protein sequence ID" value="CAD7418625.1"/>
    <property type="molecule type" value="Genomic_DNA"/>
</dbReference>
<protein>
    <submittedName>
        <fullName evidence="1">Uncharacterized protein</fullName>
    </submittedName>
</protein>
<organism evidence="1">
    <name type="scientific">Timema cristinae</name>
    <name type="common">Walking stick</name>
    <dbReference type="NCBI Taxonomy" id="61476"/>
    <lineage>
        <taxon>Eukaryota</taxon>
        <taxon>Metazoa</taxon>
        <taxon>Ecdysozoa</taxon>
        <taxon>Arthropoda</taxon>
        <taxon>Hexapoda</taxon>
        <taxon>Insecta</taxon>
        <taxon>Pterygota</taxon>
        <taxon>Neoptera</taxon>
        <taxon>Polyneoptera</taxon>
        <taxon>Phasmatodea</taxon>
        <taxon>Timematodea</taxon>
        <taxon>Timematoidea</taxon>
        <taxon>Timematidae</taxon>
        <taxon>Timema</taxon>
    </lineage>
</organism>
<dbReference type="AlphaFoldDB" id="A0A7R9DQ04"/>
<name>A0A7R9DQ04_TIMCR</name>
<sequence>MVSNLIIMSGCTEVFSSSLLDEELMTLGMAAQPVDPTSLDQLLHFTKNKICRADGDWSMDYWEPYGLDEVLLCSVAMGVPTSTPPETPPPVCARHDVTDVLRPLNWRPEMEGRSSNRCWLLVPLSTLQERRRRQRNRLWPLNRDLVAR</sequence>
<proteinExistence type="predicted"/>
<evidence type="ECO:0000313" key="1">
    <source>
        <dbReference type="EMBL" id="CAD7418625.1"/>
    </source>
</evidence>
<reference evidence="1" key="1">
    <citation type="submission" date="2020-11" db="EMBL/GenBank/DDBJ databases">
        <authorList>
            <person name="Tran Van P."/>
        </authorList>
    </citation>
    <scope>NUCLEOTIDE SEQUENCE</scope>
</reference>
<accession>A0A7R9DQ04</accession>
<gene>
    <name evidence="1" type="ORF">TCEB3V08_LOCUS13413</name>
</gene>